<feature type="region of interest" description="Disordered" evidence="7">
    <location>
        <begin position="341"/>
        <end position="364"/>
    </location>
</feature>
<evidence type="ECO:0000256" key="6">
    <source>
        <dbReference type="RuleBase" id="RU361124"/>
    </source>
</evidence>
<feature type="region of interest" description="Disordered" evidence="7">
    <location>
        <begin position="43"/>
        <end position="62"/>
    </location>
</feature>
<evidence type="ECO:0000256" key="7">
    <source>
        <dbReference type="SAM" id="MobiDB-lite"/>
    </source>
</evidence>
<organism evidence="9 10">
    <name type="scientific">Rotaria sordida</name>
    <dbReference type="NCBI Taxonomy" id="392033"/>
    <lineage>
        <taxon>Eukaryota</taxon>
        <taxon>Metazoa</taxon>
        <taxon>Spiralia</taxon>
        <taxon>Gnathifera</taxon>
        <taxon>Rotifera</taxon>
        <taxon>Eurotatoria</taxon>
        <taxon>Bdelloidea</taxon>
        <taxon>Philodinida</taxon>
        <taxon>Philodinidae</taxon>
        <taxon>Rotaria</taxon>
    </lineage>
</organism>
<evidence type="ECO:0000313" key="9">
    <source>
        <dbReference type="EMBL" id="CAF1243470.1"/>
    </source>
</evidence>
<comment type="caution">
    <text evidence="9">The sequence shown here is derived from an EMBL/GenBank/DDBJ whole genome shotgun (WGS) entry which is preliminary data.</text>
</comment>
<comment type="similarity">
    <text evidence="2 6">Belongs to the enhancer of polycomb family.</text>
</comment>
<dbReference type="GO" id="GO:0006357">
    <property type="term" value="P:regulation of transcription by RNA polymerase II"/>
    <property type="evidence" value="ECO:0007669"/>
    <property type="project" value="InterPro"/>
</dbReference>
<reference evidence="9" key="1">
    <citation type="submission" date="2021-02" db="EMBL/GenBank/DDBJ databases">
        <authorList>
            <person name="Nowell W R."/>
        </authorList>
    </citation>
    <scope>NUCLEOTIDE SEQUENCE</scope>
</reference>
<dbReference type="GO" id="GO:0035267">
    <property type="term" value="C:NuA4 histone acetyltransferase complex"/>
    <property type="evidence" value="ECO:0007669"/>
    <property type="project" value="InterPro"/>
</dbReference>
<dbReference type="PANTHER" id="PTHR14898">
    <property type="entry name" value="ENHANCER OF POLYCOMB"/>
    <property type="match status" value="1"/>
</dbReference>
<evidence type="ECO:0000256" key="4">
    <source>
        <dbReference type="ARBA" id="ARBA00023163"/>
    </source>
</evidence>
<evidence type="ECO:0000313" key="10">
    <source>
        <dbReference type="Proteomes" id="UP000663864"/>
    </source>
</evidence>
<feature type="region of interest" description="Disordered" evidence="7">
    <location>
        <begin position="808"/>
        <end position="853"/>
    </location>
</feature>
<evidence type="ECO:0000256" key="3">
    <source>
        <dbReference type="ARBA" id="ARBA00023015"/>
    </source>
</evidence>
<feature type="region of interest" description="Disordered" evidence="7">
    <location>
        <begin position="486"/>
        <end position="517"/>
    </location>
</feature>
<feature type="domain" description="Enhancer of polycomb-like N-terminal" evidence="8">
    <location>
        <begin position="86"/>
        <end position="204"/>
    </location>
</feature>
<gene>
    <name evidence="9" type="ORF">ZHD862_LOCUS25001</name>
</gene>
<comment type="subcellular location">
    <subcellularLocation>
        <location evidence="1 6">Nucleus</location>
    </subcellularLocation>
</comment>
<dbReference type="InterPro" id="IPR024943">
    <property type="entry name" value="Enhancer_polycomb"/>
</dbReference>
<dbReference type="GO" id="GO:0005634">
    <property type="term" value="C:nucleus"/>
    <property type="evidence" value="ECO:0007669"/>
    <property type="project" value="UniProtKB-SubCell"/>
</dbReference>
<feature type="compositionally biased region" description="Low complexity" evidence="7">
    <location>
        <begin position="49"/>
        <end position="61"/>
    </location>
</feature>
<evidence type="ECO:0000256" key="1">
    <source>
        <dbReference type="ARBA" id="ARBA00004123"/>
    </source>
</evidence>
<dbReference type="AlphaFoldDB" id="A0A814ZGE3"/>
<dbReference type="InterPro" id="IPR019542">
    <property type="entry name" value="Enhancer_polycomb-like_N"/>
</dbReference>
<evidence type="ECO:0000256" key="5">
    <source>
        <dbReference type="ARBA" id="ARBA00023242"/>
    </source>
</evidence>
<evidence type="ECO:0000259" key="8">
    <source>
        <dbReference type="Pfam" id="PF10513"/>
    </source>
</evidence>
<dbReference type="Proteomes" id="UP000663864">
    <property type="component" value="Unassembled WGS sequence"/>
</dbReference>
<keyword evidence="3 6" id="KW-0805">Transcription regulation</keyword>
<accession>A0A814ZGE3</accession>
<protein>
    <recommendedName>
        <fullName evidence="6">Enhancer of polycomb-like protein</fullName>
    </recommendedName>
</protein>
<dbReference type="EMBL" id="CAJNOT010001743">
    <property type="protein sequence ID" value="CAF1243470.1"/>
    <property type="molecule type" value="Genomic_DNA"/>
</dbReference>
<sequence length="916" mass="104307">MIKLINDLIDITREYKWPYSMNRPLFRARNLDPNKRIRLLVDQHDDNNNDLSDSSTKSASSNNLFVSISSTSTNPTIQQSTGSTSQLPQRCVSQMPFVSGMEREEEAEYHLQNALDAQSRLGSAKIRAVPIPDLYEDRNSQSIYPANIVLPKQLIRLQPLQLEFDEPEYDMDEIDHNWFHKTAHSLCPELTYLEYETIIDKLENASTRTRVSLDEARALFASSTPSIINDLHINTVYDFWYKRRTTRDKRLKPRLLTERDIKEEKGKHHPYVAFRRRVEKMTTRKNRKNDEQAYLSMLKLRSNFEAVVKLTNLIKLRETTKVSWLECALAIFQARCDSKLDDETTSTNQSSISSLSTNQDQYHHTRSHLKTSLLMNSNSNLTNIQHQQLLTQLIRIENQKKNSLTTSTLANLLQTSIKSRSLSMDPNDPFQRKIKKLKTSHRKMNHTDKLTQLLSSPTIPSSPIVYNMGLTSTSISPQSIFERLSSSNVVSSPSEQQTNRRRLKHSPSGTIKQGKNHRNLSPVDIWSLVDNTKGGAILLKAQFLEAARKMQQKEELENNINRRVILQDGSSVLSNTNENINNRLDEVGTSIDDEESIDPWQFRPRIGCTYLRPIDQDQQQHVQSQRSSFSSFYSLACSERGHLGKRRVRIGRGGRLLYDRHIEQENNNSMNEIHNFSLTSKSHFTDKPILWYVSSQPSLTDSYHLHSHLTVHDHTTSLAHHYQSKSSTSSSSIHLNDSFYHVNNSNPSLSLNINGKHRPSISIELDHPYSCSSRYVNQALRTLVEPQLPSPSPSPPPITSISTSQQMMVISTPPTPPPLPPLSSSSSMVNNHKIDSSQQQQQQQQPFYTKSSSTYVLSPSTPFFPSHHHSHVIPSTSPPSTPSSCGLVQFVQLHRILPPTKPHNFASSTPVTTSDS</sequence>
<feature type="compositionally biased region" description="Low complexity" evidence="7">
    <location>
        <begin position="345"/>
        <end position="359"/>
    </location>
</feature>
<evidence type="ECO:0000256" key="2">
    <source>
        <dbReference type="ARBA" id="ARBA00008035"/>
    </source>
</evidence>
<keyword evidence="4 6" id="KW-0804">Transcription</keyword>
<proteinExistence type="inferred from homology"/>
<dbReference type="Pfam" id="PF10513">
    <property type="entry name" value="EPL1"/>
    <property type="match status" value="1"/>
</dbReference>
<keyword evidence="5 6" id="KW-0539">Nucleus</keyword>
<name>A0A814ZGE3_9BILA</name>